<protein>
    <submittedName>
        <fullName evidence="2">Uncharacterized protein</fullName>
    </submittedName>
</protein>
<evidence type="ECO:0000256" key="1">
    <source>
        <dbReference type="SAM" id="MobiDB-lite"/>
    </source>
</evidence>
<keyword evidence="3" id="KW-1185">Reference proteome</keyword>
<feature type="region of interest" description="Disordered" evidence="1">
    <location>
        <begin position="1"/>
        <end position="52"/>
    </location>
</feature>
<reference evidence="2 3" key="1">
    <citation type="submission" date="2018-02" db="EMBL/GenBank/DDBJ databases">
        <title>The genomes of Aspergillus section Nigri reveals drivers in fungal speciation.</title>
        <authorList>
            <consortium name="DOE Joint Genome Institute"/>
            <person name="Vesth T.C."/>
            <person name="Nybo J."/>
            <person name="Theobald S."/>
            <person name="Brandl J."/>
            <person name="Frisvad J.C."/>
            <person name="Nielsen K.F."/>
            <person name="Lyhne E.K."/>
            <person name="Kogle M.E."/>
            <person name="Kuo A."/>
            <person name="Riley R."/>
            <person name="Clum A."/>
            <person name="Nolan M."/>
            <person name="Lipzen A."/>
            <person name="Salamov A."/>
            <person name="Henrissat B."/>
            <person name="Wiebenga A."/>
            <person name="De vries R.P."/>
            <person name="Grigoriev I.V."/>
            <person name="Mortensen U.H."/>
            <person name="Andersen M.R."/>
            <person name="Baker S.E."/>
        </authorList>
    </citation>
    <scope>NUCLEOTIDE SEQUENCE [LARGE SCALE GENOMIC DNA]</scope>
    <source>
        <strain evidence="2 3">CBS 115571</strain>
    </source>
</reference>
<evidence type="ECO:0000313" key="2">
    <source>
        <dbReference type="EMBL" id="PYI15315.1"/>
    </source>
</evidence>
<dbReference type="Proteomes" id="UP000249829">
    <property type="component" value="Unassembled WGS sequence"/>
</dbReference>
<name>A0A2V5GVB0_ASPV1</name>
<evidence type="ECO:0000313" key="3">
    <source>
        <dbReference type="Proteomes" id="UP000249829"/>
    </source>
</evidence>
<feature type="compositionally biased region" description="Acidic residues" evidence="1">
    <location>
        <begin position="29"/>
        <end position="39"/>
    </location>
</feature>
<accession>A0A2V5GVB0</accession>
<dbReference type="EMBL" id="KZ825189">
    <property type="protein sequence ID" value="PYI15315.1"/>
    <property type="molecule type" value="Genomic_DNA"/>
</dbReference>
<dbReference type="AlphaFoldDB" id="A0A2V5GVB0"/>
<sequence>MTKVRFLQVQAGSRGRGPHRYREKKNHDDDDDDDDDDEYDRPSLFPCQYVRN</sequence>
<gene>
    <name evidence="2" type="ORF">BO99DRAFT_406005</name>
</gene>
<organism evidence="2 3">
    <name type="scientific">Aspergillus violaceofuscus (strain CBS 115571)</name>
    <dbReference type="NCBI Taxonomy" id="1450538"/>
    <lineage>
        <taxon>Eukaryota</taxon>
        <taxon>Fungi</taxon>
        <taxon>Dikarya</taxon>
        <taxon>Ascomycota</taxon>
        <taxon>Pezizomycotina</taxon>
        <taxon>Eurotiomycetes</taxon>
        <taxon>Eurotiomycetidae</taxon>
        <taxon>Eurotiales</taxon>
        <taxon>Aspergillaceae</taxon>
        <taxon>Aspergillus</taxon>
    </lineage>
</organism>
<proteinExistence type="predicted"/>